<dbReference type="RefSeq" id="WP_230739324.1">
    <property type="nucleotide sequence ID" value="NZ_PGCK01000001.1"/>
</dbReference>
<protein>
    <submittedName>
        <fullName evidence="2">Uncharacterized protein</fullName>
    </submittedName>
</protein>
<accession>A0AAP2R9N3</accession>
<sequence>MGFVEDVVNKFLEKGKVEPEEPQKKMAEKKEEPSAIEKAVKGFMEKGKVEPEEAKKKEAKAGESLKAAQVTVPAPLRSYRHGIMFEHSQDDPANVWFNEKEHAVFIDDSDAFVEHGGKIITTGIPGKWDPYIYKVYSVYGPEEKVRYYKPENTLATISAKPIGKLEEKPVDERYKYKVIAAFQRMTGKEVYGSQYNEIILPELEKRKMSTDELIEKYGKPGD</sequence>
<organism evidence="2 3">
    <name type="scientific">Methanooceanicella nereidis</name>
    <dbReference type="NCBI Taxonomy" id="2052831"/>
    <lineage>
        <taxon>Archaea</taxon>
        <taxon>Methanobacteriati</taxon>
        <taxon>Methanobacteriota</taxon>
        <taxon>Stenosarchaea group</taxon>
        <taxon>Methanomicrobia</taxon>
        <taxon>Methanocellales</taxon>
        <taxon>Methanocellaceae</taxon>
        <taxon>Methanooceanicella</taxon>
    </lineage>
</organism>
<dbReference type="Proteomes" id="UP001320159">
    <property type="component" value="Unassembled WGS sequence"/>
</dbReference>
<feature type="compositionally biased region" description="Basic and acidic residues" evidence="1">
    <location>
        <begin position="14"/>
        <end position="63"/>
    </location>
</feature>
<dbReference type="EMBL" id="PGCK01000001">
    <property type="protein sequence ID" value="MCD1293479.1"/>
    <property type="molecule type" value="Genomic_DNA"/>
</dbReference>
<reference evidence="2 3" key="1">
    <citation type="submission" date="2017-11" db="EMBL/GenBank/DDBJ databases">
        <title>Isolation and Characterization of Family Methanocellaceae Species from Potential Methane Hydrate Area Offshore Southwestern Taiwan.</title>
        <authorList>
            <person name="Zhang W.-L."/>
            <person name="Chen W.-C."/>
            <person name="Lai M.-C."/>
            <person name="Chen S.-C."/>
        </authorList>
    </citation>
    <scope>NUCLEOTIDE SEQUENCE [LARGE SCALE GENOMIC DNA]</scope>
    <source>
        <strain evidence="2 3">CWC-04</strain>
    </source>
</reference>
<keyword evidence="3" id="KW-1185">Reference proteome</keyword>
<name>A0AAP2R9N3_9EURY</name>
<evidence type="ECO:0000256" key="1">
    <source>
        <dbReference type="SAM" id="MobiDB-lite"/>
    </source>
</evidence>
<dbReference type="AlphaFoldDB" id="A0AAP2R9N3"/>
<feature type="region of interest" description="Disordered" evidence="1">
    <location>
        <begin position="14"/>
        <end position="67"/>
    </location>
</feature>
<comment type="caution">
    <text evidence="2">The sequence shown here is derived from an EMBL/GenBank/DDBJ whole genome shotgun (WGS) entry which is preliminary data.</text>
</comment>
<evidence type="ECO:0000313" key="2">
    <source>
        <dbReference type="EMBL" id="MCD1293479.1"/>
    </source>
</evidence>
<proteinExistence type="predicted"/>
<evidence type="ECO:0000313" key="3">
    <source>
        <dbReference type="Proteomes" id="UP001320159"/>
    </source>
</evidence>
<gene>
    <name evidence="2" type="ORF">CUJ83_00520</name>
</gene>